<keyword evidence="3 5" id="KW-0548">Nucleotidyltransferase</keyword>
<organism evidence="5">
    <name type="scientific">Rhodopseudomonas palustris (strain BisA53)</name>
    <dbReference type="NCBI Taxonomy" id="316055"/>
    <lineage>
        <taxon>Bacteria</taxon>
        <taxon>Pseudomonadati</taxon>
        <taxon>Pseudomonadota</taxon>
        <taxon>Alphaproteobacteria</taxon>
        <taxon>Hyphomicrobiales</taxon>
        <taxon>Nitrobacteraceae</taxon>
        <taxon>Rhodopseudomonas</taxon>
    </lineage>
</organism>
<dbReference type="EC" id="2.7.7.61" evidence="1"/>
<comment type="catalytic activity">
    <reaction evidence="4">
        <text>apo-[citrate lyase ACP] + 2'-(5''-triphospho-alpha-D-ribosyl)-3'-dephospho-CoA = holo-[citrate lyase ACP] + diphosphate</text>
        <dbReference type="Rhea" id="RHEA:16333"/>
        <dbReference type="Rhea" id="RHEA-COMP:10157"/>
        <dbReference type="Rhea" id="RHEA-COMP:10158"/>
        <dbReference type="ChEBI" id="CHEBI:29999"/>
        <dbReference type="ChEBI" id="CHEBI:33019"/>
        <dbReference type="ChEBI" id="CHEBI:61378"/>
        <dbReference type="ChEBI" id="CHEBI:82683"/>
        <dbReference type="EC" id="2.7.7.61"/>
    </reaction>
</comment>
<dbReference type="STRING" id="316055.RPE_3431"/>
<evidence type="ECO:0000256" key="3">
    <source>
        <dbReference type="ARBA" id="ARBA00022695"/>
    </source>
</evidence>
<protein>
    <recommendedName>
        <fullName evidence="1">citrate lyase holo-[acyl-carrier protein] synthase</fullName>
        <ecNumber evidence="1">2.7.7.61</ecNumber>
    </recommendedName>
</protein>
<gene>
    <name evidence="5" type="ordered locus">RPE_3431</name>
</gene>
<dbReference type="eggNOG" id="COG3697">
    <property type="taxonomic scope" value="Bacteria"/>
</dbReference>
<dbReference type="KEGG" id="rpe:RPE_3431"/>
<evidence type="ECO:0000313" key="5">
    <source>
        <dbReference type="EMBL" id="ABJ07363.1"/>
    </source>
</evidence>
<dbReference type="Pfam" id="PF03802">
    <property type="entry name" value="CitX"/>
    <property type="match status" value="1"/>
</dbReference>
<dbReference type="GO" id="GO:0050519">
    <property type="term" value="F:holo-citrate lyase synthase activity"/>
    <property type="evidence" value="ECO:0007669"/>
    <property type="project" value="UniProtKB-EC"/>
</dbReference>
<dbReference type="EMBL" id="CP000463">
    <property type="protein sequence ID" value="ABJ07363.1"/>
    <property type="molecule type" value="Genomic_DNA"/>
</dbReference>
<dbReference type="InterPro" id="IPR005551">
    <property type="entry name" value="CitX"/>
</dbReference>
<proteinExistence type="predicted"/>
<dbReference type="GO" id="GO:0051191">
    <property type="term" value="P:prosthetic group biosynthetic process"/>
    <property type="evidence" value="ECO:0007669"/>
    <property type="project" value="InterPro"/>
</dbReference>
<name>Q07L21_RHOP5</name>
<evidence type="ECO:0000256" key="1">
    <source>
        <dbReference type="ARBA" id="ARBA00012524"/>
    </source>
</evidence>
<accession>Q07L21</accession>
<reference evidence="5" key="1">
    <citation type="submission" date="2006-09" db="EMBL/GenBank/DDBJ databases">
        <title>Complete sequence of Rhodopseudomonas palustris BisA53.</title>
        <authorList>
            <consortium name="US DOE Joint Genome Institute"/>
            <person name="Copeland A."/>
            <person name="Lucas S."/>
            <person name="Lapidus A."/>
            <person name="Barry K."/>
            <person name="Detter J.C."/>
            <person name="Glavina del Rio T."/>
            <person name="Hammon N."/>
            <person name="Israni S."/>
            <person name="Dalin E."/>
            <person name="Tice H."/>
            <person name="Pitluck S."/>
            <person name="Chain P."/>
            <person name="Malfatti S."/>
            <person name="Shin M."/>
            <person name="Vergez L."/>
            <person name="Schmutz J."/>
            <person name="Larimer F."/>
            <person name="Land M."/>
            <person name="Hauser L."/>
            <person name="Pelletier D.A."/>
            <person name="Kyrpides N."/>
            <person name="Kim E."/>
            <person name="Harwood C.S."/>
            <person name="Oda Y."/>
            <person name="Richardson P."/>
        </authorList>
    </citation>
    <scope>NUCLEOTIDE SEQUENCE [LARGE SCALE GENOMIC DNA]</scope>
    <source>
        <strain evidence="5">BisA53</strain>
    </source>
</reference>
<keyword evidence="2 5" id="KW-0808">Transferase</keyword>
<evidence type="ECO:0000256" key="2">
    <source>
        <dbReference type="ARBA" id="ARBA00022679"/>
    </source>
</evidence>
<evidence type="ECO:0000256" key="4">
    <source>
        <dbReference type="ARBA" id="ARBA00048574"/>
    </source>
</evidence>
<sequence>MTDDPFSGPTVDLDIVLANREARVARRLDVFLTQRRPVVSLTIVMPGPVKDCAASRALRDAALETLSGLFEARGWAAETVDIGNGPAGPEALVSVGIDARDLKQAMVALEDDHPLGRLWDLDVVDPVTGGISRSDLGQRPRQCLICGEPAHACARSRSHAIPDLLAAMKGLIDASRLTLGA</sequence>
<dbReference type="HOGENOM" id="CLU_104529_1_1_5"/>
<dbReference type="OrthoDB" id="3196716at2"/>
<dbReference type="AlphaFoldDB" id="Q07L21"/>
<dbReference type="NCBIfam" id="TIGR03124">
    <property type="entry name" value="citrate_citX"/>
    <property type="match status" value="1"/>
</dbReference>